<keyword evidence="3" id="KW-1185">Reference proteome</keyword>
<sequence length="393" mass="42267">MSQPTQKQSARGRVRQVLPKLYLGKWPTGPLNSITDVPGVLAHTLSVQPYANGHVNTGVTTILPREDWFNYSSFAGVFRFNGCGEMTGAHWINETGILCSPIVITATSSVGEAYRGVTEYFYNHHRNPNGDVDLFMLPVVAETYDGFLSDPGRFAVTPKHVMEGISKASADAVPEGNTGGGTGMICHRWKGGTGSSSRTIQGYDVDGREVTYTIGALVQANYGTKDNLRVGGIPVGKILEDQQGPEANGKGAAREPRKDGSIIIVLATDAPLLPIQLQRLAKRATVGLAKVGGYGNNDSGDIFLAFSTGNKLPFQIMSQATPGSSIDPGYPQSRAVEMTDNDTINRLFEASADAVEESIYNSLFMATTMTGFKGRTIEALDLDKVKEIVEQRL</sequence>
<dbReference type="EMBL" id="JAAVMX010000006">
    <property type="protein sequence ID" value="KAF4507417.1"/>
    <property type="molecule type" value="Genomic_DNA"/>
</dbReference>
<accession>A0A8H4LYG7</accession>
<gene>
    <name evidence="2" type="ORF">G6O67_006055</name>
</gene>
<dbReference type="AlphaFoldDB" id="A0A8H4LYG7"/>
<dbReference type="Proteomes" id="UP000557566">
    <property type="component" value="Unassembled WGS sequence"/>
</dbReference>
<dbReference type="Gene3D" id="3.60.70.12">
    <property type="entry name" value="L-amino peptidase D-ALA esterase/amidase"/>
    <property type="match status" value="1"/>
</dbReference>
<dbReference type="CDD" id="cd02253">
    <property type="entry name" value="DmpA"/>
    <property type="match status" value="1"/>
</dbReference>
<evidence type="ECO:0000256" key="1">
    <source>
        <dbReference type="ARBA" id="ARBA00007068"/>
    </source>
</evidence>
<dbReference type="FunFam" id="3.60.70.12:FF:000004">
    <property type="entry name" value="Beta-peptidyl aminopeptidase BapA"/>
    <property type="match status" value="1"/>
</dbReference>
<evidence type="ECO:0008006" key="4">
    <source>
        <dbReference type="Google" id="ProtNLM"/>
    </source>
</evidence>
<comment type="caution">
    <text evidence="2">The sequence shown here is derived from an EMBL/GenBank/DDBJ whole genome shotgun (WGS) entry which is preliminary data.</text>
</comment>
<protein>
    <recommendedName>
        <fullName evidence="4">Peptidase family T4 protein</fullName>
    </recommendedName>
</protein>
<dbReference type="Pfam" id="PF03576">
    <property type="entry name" value="Peptidase_S58"/>
    <property type="match status" value="1"/>
</dbReference>
<dbReference type="SUPFAM" id="SSF56266">
    <property type="entry name" value="DmpA/ArgJ-like"/>
    <property type="match status" value="1"/>
</dbReference>
<dbReference type="PANTHER" id="PTHR36512">
    <property type="entry name" value="D-AMINOPEPTIDASE"/>
    <property type="match status" value="1"/>
</dbReference>
<dbReference type="GO" id="GO:0004177">
    <property type="term" value="F:aminopeptidase activity"/>
    <property type="evidence" value="ECO:0007669"/>
    <property type="project" value="TreeGrafter"/>
</dbReference>
<dbReference type="InterPro" id="IPR005321">
    <property type="entry name" value="Peptidase_S58_DmpA"/>
</dbReference>
<dbReference type="PANTHER" id="PTHR36512:SF3">
    <property type="entry name" value="BLR5678 PROTEIN"/>
    <property type="match status" value="1"/>
</dbReference>
<reference evidence="2 3" key="1">
    <citation type="journal article" date="2020" name="Genome Biol. Evol.">
        <title>A new high-quality draft genome assembly of the Chinese cordyceps Ophiocordyceps sinensis.</title>
        <authorList>
            <person name="Shu R."/>
            <person name="Zhang J."/>
            <person name="Meng Q."/>
            <person name="Zhang H."/>
            <person name="Zhou G."/>
            <person name="Li M."/>
            <person name="Wu P."/>
            <person name="Zhao Y."/>
            <person name="Chen C."/>
            <person name="Qin Q."/>
        </authorList>
    </citation>
    <scope>NUCLEOTIDE SEQUENCE [LARGE SCALE GENOMIC DNA]</scope>
    <source>
        <strain evidence="2 3">IOZ07</strain>
    </source>
</reference>
<evidence type="ECO:0000313" key="3">
    <source>
        <dbReference type="Proteomes" id="UP000557566"/>
    </source>
</evidence>
<evidence type="ECO:0000313" key="2">
    <source>
        <dbReference type="EMBL" id="KAF4507417.1"/>
    </source>
</evidence>
<comment type="similarity">
    <text evidence="1">Belongs to the peptidase S58 family.</text>
</comment>
<proteinExistence type="inferred from homology"/>
<organism evidence="2 3">
    <name type="scientific">Ophiocordyceps sinensis</name>
    <dbReference type="NCBI Taxonomy" id="72228"/>
    <lineage>
        <taxon>Eukaryota</taxon>
        <taxon>Fungi</taxon>
        <taxon>Dikarya</taxon>
        <taxon>Ascomycota</taxon>
        <taxon>Pezizomycotina</taxon>
        <taxon>Sordariomycetes</taxon>
        <taxon>Hypocreomycetidae</taxon>
        <taxon>Hypocreales</taxon>
        <taxon>Ophiocordycipitaceae</taxon>
        <taxon>Ophiocordyceps</taxon>
    </lineage>
</organism>
<dbReference type="OrthoDB" id="2107894at2759"/>
<name>A0A8H4LYG7_9HYPO</name>
<dbReference type="InterPro" id="IPR016117">
    <property type="entry name" value="ArgJ-like_dom_sf"/>
</dbReference>